<dbReference type="CDD" id="cd23958">
    <property type="entry name" value="SCC2"/>
    <property type="match status" value="1"/>
</dbReference>
<feature type="compositionally biased region" description="Basic and acidic residues" evidence="2">
    <location>
        <begin position="72"/>
        <end position="97"/>
    </location>
</feature>
<keyword evidence="5" id="KW-1185">Reference proteome</keyword>
<dbReference type="GO" id="GO:0061775">
    <property type="term" value="F:cohesin loader activity"/>
    <property type="evidence" value="ECO:0007669"/>
    <property type="project" value="InterPro"/>
</dbReference>
<accession>A0A2J6PYE1</accession>
<dbReference type="Proteomes" id="UP000235672">
    <property type="component" value="Unassembled WGS sequence"/>
</dbReference>
<feature type="compositionally biased region" description="Pro residues" evidence="2">
    <location>
        <begin position="164"/>
        <end position="173"/>
    </location>
</feature>
<dbReference type="PANTHER" id="PTHR21704">
    <property type="entry name" value="NIPPED-B-LIKE PROTEIN DELANGIN SCC2-RELATED"/>
    <property type="match status" value="1"/>
</dbReference>
<feature type="region of interest" description="Disordered" evidence="2">
    <location>
        <begin position="1815"/>
        <end position="1897"/>
    </location>
</feature>
<dbReference type="GO" id="GO:0010468">
    <property type="term" value="P:regulation of gene expression"/>
    <property type="evidence" value="ECO:0007669"/>
    <property type="project" value="InterPro"/>
</dbReference>
<keyword evidence="1" id="KW-0131">Cell cycle</keyword>
<gene>
    <name evidence="4" type="ORF">NA56DRAFT_629324</name>
</gene>
<feature type="compositionally biased region" description="Pro residues" evidence="2">
    <location>
        <begin position="257"/>
        <end position="267"/>
    </location>
</feature>
<evidence type="ECO:0000256" key="1">
    <source>
        <dbReference type="RuleBase" id="RU364107"/>
    </source>
</evidence>
<organism evidence="4 5">
    <name type="scientific">Hyaloscypha hepaticicola</name>
    <dbReference type="NCBI Taxonomy" id="2082293"/>
    <lineage>
        <taxon>Eukaryota</taxon>
        <taxon>Fungi</taxon>
        <taxon>Dikarya</taxon>
        <taxon>Ascomycota</taxon>
        <taxon>Pezizomycotina</taxon>
        <taxon>Leotiomycetes</taxon>
        <taxon>Helotiales</taxon>
        <taxon>Hyaloscyphaceae</taxon>
        <taxon>Hyaloscypha</taxon>
    </lineage>
</organism>
<dbReference type="Gene3D" id="1.25.10.10">
    <property type="entry name" value="Leucine-rich Repeat Variant"/>
    <property type="match status" value="1"/>
</dbReference>
<dbReference type="EMBL" id="KZ613491">
    <property type="protein sequence ID" value="PMD18956.1"/>
    <property type="molecule type" value="Genomic_DNA"/>
</dbReference>
<feature type="region of interest" description="Disordered" evidence="2">
    <location>
        <begin position="9"/>
        <end position="30"/>
    </location>
</feature>
<evidence type="ECO:0000313" key="4">
    <source>
        <dbReference type="EMBL" id="PMD18956.1"/>
    </source>
</evidence>
<dbReference type="Pfam" id="PF12830">
    <property type="entry name" value="Nipped-B_C"/>
    <property type="match status" value="1"/>
</dbReference>
<feature type="compositionally biased region" description="Polar residues" evidence="2">
    <location>
        <begin position="9"/>
        <end position="23"/>
    </location>
</feature>
<dbReference type="InterPro" id="IPR011989">
    <property type="entry name" value="ARM-like"/>
</dbReference>
<feature type="domain" description="Sister chromatid cohesion C-terminal" evidence="3">
    <location>
        <begin position="1493"/>
        <end position="1676"/>
    </location>
</feature>
<comment type="subcellular location">
    <subcellularLocation>
        <location evidence="1">Nucleus</location>
    </subcellularLocation>
</comment>
<feature type="compositionally biased region" description="Basic residues" evidence="2">
    <location>
        <begin position="1848"/>
        <end position="1866"/>
    </location>
</feature>
<keyword evidence="1" id="KW-0539">Nucleus</keyword>
<sequence length="1897" mass="210370">MASNGYAIQNGVANGSNGTSPMNGSRRRRSRVLTVDEALPYSPFSSVVPFNSDIIPLPSIGLRSSQSIFATPKDREEARQGLESLNREAQDPHNTSERLQKSLNDLKELLKPEGIAQFKFKTAPKNTTDLPSQQQAKLSLSPFAQMVYEKTAVEFTYPRTQKPILPPAKPSPKPKPKSPTQSKAKAQPSKRIASNNRAHEENATINVQLPSSRPAEPFATPPRPSPIRPNSKIEVVIPGLPSDFRRENYTPTKVPFQNPPPVLPPPQVQLESKQKTPQPLSLAPAQPELQHSFQQHVPLNPTVTPSGSKPGLAVVIRDPPSNFHPEDYEVLPDSPDTPLHLSRKRKHSEIDGDDDDLLRSVDQREKADAAFRSLRDYLQDIFEAEDQLQPDSIISNHFFTNTTDATSLTIAAQTKVESLLQKIISVGRFSQAPLDDLLRLQKMCEPAVKDAESVDVKIDDGMGESEVQAWLQQTSVAELGIKAARTSLRLMTGGREDKQLYSEDVIQSALNAFKNVTETCIIPIVELRSTGSSAALFKLLQTEKKAITNLLAHCRRLLSIMANLVANIELSETVINTLEFTTSRLIFVENAHFERDSVLGIQKFDGLRVVAMDVLAQIFLCHPTLRQGIFDEILTSLEKLPVTKQSARQFKLADGGNIQLVSALIMRLIQTSASKPDDDKEKRRTKALVLLNGDENGEDVRNGQVATERCTITSETRGEQQPVTAIQELRDVASPLLDTAIRNATWVVSYIVNRAMKSTKTGDAPYRNLLDLFVEDFITCLNSPDWPAAELLLRLFLFKMVTLAEGDKTPAPARNMALDLLGLMGAAISELNSHVRKTCTSLENGDSDLGGYLSRLAEASLEKRASPTDLVPWSCGPFRACLEFLDARSSEDPQLSSAIGLFMAEWASTVCTSFDHTSDDDDDHDQTDREYGRLAFRLRMMISDRGWLSREYSFDSVSLPHARLAYSVTLLNSQFCMAFSRVLAILLGSMTSEQATVRSKSLKSVNQVLDTDPTILDREPAVQYLILKCANDSSVQVRDSALGLIGKCISIRPALEDEMVAHILQRVNDTGIGVRKRAMKLSKDIYLRNSNPEVRSSIADALLHRVTDLDEGVQELARQTIEEVWMSPFYQSTTTDNTTAQFKLAMEEHVALMVKTVQRGGGVATVMDKVLQSMLSNDSKLSVANFRVCKALVATMFDTIIDNPAGEGNEAPSARDALQILTIFAKSNAKLFTAEQIQLLQPYISNVGGGDDMLIYRSVVIIFRHVLPHLSKIHNSFLGAIRKELIPGIAKMSRIILDDLVACIWIISTSLNDFQNITRVVMSSLGNISKMKNLDLNDPSKEELVRKLTRLLLITGMFGKHCDLDPQCEQFRQIFPSWKETSVSKLMADTFAPFASPSQPEEVRKAAFDAIGMVCQSWPKNFASANIYTSFLLVFDEKNTTLEAIIMRSFKDFLLLEEKRSEAGSEASVGAAADPQAKLGVMGGGHGDGIALGIAQRFLPHIIRIALSRQDDQGLLATEVVASIARQGLVHPKETGSSLIALETSLNPKIADIAYREHKALHEKHETILEKEYMRAVQLAYNYQRDVAQDTHGATLNPFASKLHLMMDVLKISKVKNRKKFYENLCARIEFDPAKMEIDDLPRHLDFSQFIIENMAFFDYVTVDELLTAITAMERVVAATGTSIAHSIETEIFQISLDQPSSQIDENGHQQPIDRPIDEMRLTQLAGSSMMLSTLWEARTYLRRQYGLMINRKESKTKGPSKDLNKAPVRVPSINGDKFWEEVSNTMAALGSRESMMAQCRAFVELLSVDTEIKVAADGEDDDAEAERLNTPEEDGERSTPGPPGSGRGRKRKNSSTPGGRKKRARSTSVPRGRGRPKSSGKRNSVDKSDDEGEDWE</sequence>
<dbReference type="Pfam" id="PF20168">
    <property type="entry name" value="PDS5"/>
    <property type="match status" value="1"/>
</dbReference>
<dbReference type="GO" id="GO:0140588">
    <property type="term" value="P:chromatin looping"/>
    <property type="evidence" value="ECO:0007669"/>
    <property type="project" value="InterPro"/>
</dbReference>
<dbReference type="PANTHER" id="PTHR21704:SF18">
    <property type="entry name" value="NIPPED-B-LIKE PROTEIN"/>
    <property type="match status" value="1"/>
</dbReference>
<dbReference type="GO" id="GO:0034087">
    <property type="term" value="P:establishment of mitotic sister chromatid cohesion"/>
    <property type="evidence" value="ECO:0007669"/>
    <property type="project" value="TreeGrafter"/>
</dbReference>
<dbReference type="GO" id="GO:0003682">
    <property type="term" value="F:chromatin binding"/>
    <property type="evidence" value="ECO:0007669"/>
    <property type="project" value="TreeGrafter"/>
</dbReference>
<evidence type="ECO:0000259" key="3">
    <source>
        <dbReference type="Pfam" id="PF12830"/>
    </source>
</evidence>
<dbReference type="InterPro" id="IPR016024">
    <property type="entry name" value="ARM-type_fold"/>
</dbReference>
<dbReference type="GO" id="GO:1990414">
    <property type="term" value="P:replication-born double-strand break repair via sister chromatid exchange"/>
    <property type="evidence" value="ECO:0007669"/>
    <property type="project" value="TreeGrafter"/>
</dbReference>
<comment type="similarity">
    <text evidence="1">Belongs to the SCC2/Nipped-B family.</text>
</comment>
<feature type="region of interest" description="Disordered" evidence="2">
    <location>
        <begin position="71"/>
        <end position="97"/>
    </location>
</feature>
<protein>
    <recommendedName>
        <fullName evidence="1">Sister chromatid cohesion protein</fullName>
    </recommendedName>
</protein>
<feature type="region of interest" description="Disordered" evidence="2">
    <location>
        <begin position="318"/>
        <end position="352"/>
    </location>
</feature>
<dbReference type="InterPro" id="IPR024986">
    <property type="entry name" value="Nipped-B_C"/>
</dbReference>
<dbReference type="GO" id="GO:0090694">
    <property type="term" value="C:Scc2-Scc4 cohesin loading complex"/>
    <property type="evidence" value="ECO:0007669"/>
    <property type="project" value="TreeGrafter"/>
</dbReference>
<dbReference type="FunFam" id="1.25.10.10:FF:000494">
    <property type="entry name" value="Sister chromatid cohesion protein"/>
    <property type="match status" value="1"/>
</dbReference>
<name>A0A2J6PYE1_9HELO</name>
<dbReference type="OrthoDB" id="418242at2759"/>
<dbReference type="GO" id="GO:0071169">
    <property type="term" value="P:establishment of protein localization to chromatin"/>
    <property type="evidence" value="ECO:0007669"/>
    <property type="project" value="TreeGrafter"/>
</dbReference>
<feature type="region of interest" description="Disordered" evidence="2">
    <location>
        <begin position="158"/>
        <end position="283"/>
    </location>
</feature>
<proteinExistence type="inferred from homology"/>
<keyword evidence="1" id="KW-0677">Repeat</keyword>
<evidence type="ECO:0000256" key="2">
    <source>
        <dbReference type="SAM" id="MobiDB-lite"/>
    </source>
</evidence>
<dbReference type="InterPro" id="IPR033031">
    <property type="entry name" value="Scc2/Nipped-B"/>
</dbReference>
<dbReference type="STRING" id="1745343.A0A2J6PYE1"/>
<dbReference type="SUPFAM" id="SSF48371">
    <property type="entry name" value="ARM repeat"/>
    <property type="match status" value="1"/>
</dbReference>
<evidence type="ECO:0000313" key="5">
    <source>
        <dbReference type="Proteomes" id="UP000235672"/>
    </source>
</evidence>
<reference evidence="4 5" key="1">
    <citation type="submission" date="2016-05" db="EMBL/GenBank/DDBJ databases">
        <title>A degradative enzymes factory behind the ericoid mycorrhizal symbiosis.</title>
        <authorList>
            <consortium name="DOE Joint Genome Institute"/>
            <person name="Martino E."/>
            <person name="Morin E."/>
            <person name="Grelet G."/>
            <person name="Kuo A."/>
            <person name="Kohler A."/>
            <person name="Daghino S."/>
            <person name="Barry K."/>
            <person name="Choi C."/>
            <person name="Cichocki N."/>
            <person name="Clum A."/>
            <person name="Copeland A."/>
            <person name="Hainaut M."/>
            <person name="Haridas S."/>
            <person name="Labutti K."/>
            <person name="Lindquist E."/>
            <person name="Lipzen A."/>
            <person name="Khouja H.-R."/>
            <person name="Murat C."/>
            <person name="Ohm R."/>
            <person name="Olson A."/>
            <person name="Spatafora J."/>
            <person name="Veneault-Fourrey C."/>
            <person name="Henrissat B."/>
            <person name="Grigoriev I."/>
            <person name="Martin F."/>
            <person name="Perotto S."/>
        </authorList>
    </citation>
    <scope>NUCLEOTIDE SEQUENCE [LARGE SCALE GENOMIC DNA]</scope>
    <source>
        <strain evidence="4 5">UAMH 7357</strain>
    </source>
</reference>